<protein>
    <submittedName>
        <fullName evidence="1">Uncharacterized protein</fullName>
    </submittedName>
</protein>
<dbReference type="EMBL" id="LAZR01055161">
    <property type="protein sequence ID" value="KKK77005.1"/>
    <property type="molecule type" value="Genomic_DNA"/>
</dbReference>
<accession>A0A0F8YTB0</accession>
<gene>
    <name evidence="1" type="ORF">LCGC14_2857960</name>
</gene>
<reference evidence="1" key="1">
    <citation type="journal article" date="2015" name="Nature">
        <title>Complex archaea that bridge the gap between prokaryotes and eukaryotes.</title>
        <authorList>
            <person name="Spang A."/>
            <person name="Saw J.H."/>
            <person name="Jorgensen S.L."/>
            <person name="Zaremba-Niedzwiedzka K."/>
            <person name="Martijn J."/>
            <person name="Lind A.E."/>
            <person name="van Eijk R."/>
            <person name="Schleper C."/>
            <person name="Guy L."/>
            <person name="Ettema T.J."/>
        </authorList>
    </citation>
    <scope>NUCLEOTIDE SEQUENCE</scope>
</reference>
<dbReference type="AlphaFoldDB" id="A0A0F8YTB0"/>
<name>A0A0F8YTB0_9ZZZZ</name>
<evidence type="ECO:0000313" key="1">
    <source>
        <dbReference type="EMBL" id="KKK77005.1"/>
    </source>
</evidence>
<comment type="caution">
    <text evidence="1">The sequence shown here is derived from an EMBL/GenBank/DDBJ whole genome shotgun (WGS) entry which is preliminary data.</text>
</comment>
<organism evidence="1">
    <name type="scientific">marine sediment metagenome</name>
    <dbReference type="NCBI Taxonomy" id="412755"/>
    <lineage>
        <taxon>unclassified sequences</taxon>
        <taxon>metagenomes</taxon>
        <taxon>ecological metagenomes</taxon>
    </lineage>
</organism>
<proteinExistence type="predicted"/>
<sequence length="62" mass="7278">MHSITLKSHGYAITTEFEDPTDILTIVKFENTRIESLKERDIEIMSDIRVWDAKRGITVRKE</sequence>